<sequence>MIQLRLGDWLYNAGIVGIVNILEHEREDSAKYAGREVSFDICELENFEEKFFNYFIDTYEPMIAWKKVISYKSQIEVFEGEKFQNFNEKSLEEFNKYIENLKRYLKSNSHVAAYELIEEKYPVLEREKELKKIQLKKKELLQDKIPEIKLEISKIKEIIRFYEKPQAKKYIAGKNVIYNVIRNGWNGVSILNPQTKEKNMYKDYKKYFPQDALNYMKADKSKFKYECFNCHAPIENLNIEMGFLNASGFDSSRKPSHVWNYNNDIAICPVCKLVYSCVPAGFTYVYNRGIFVNANNSASSIVRISQKMRELMLKDEGLTPNTTYKSLIAAIQEKTNDSFRYELSDIQVVRYENEVYRFNILSRQCVNVVRDSKKELDRIIKSSYKEGDEYIRLYEEVVKKLFNNENQFLLIHRLLVYKLSKPNNEIFYNVGNIMDVITINFTYLKGITSMRDVEKEDLKAYSRAGYYLKKDYKNKHSENKLKGITYRLLNALKTNNQGMFMDTILNCYLYIKKQVPYFFTDCLKDKERFKMIGYSFVSGLIDGEDSTEKVEENINGK</sequence>
<protein>
    <submittedName>
        <fullName evidence="2">Type I-B CRISPR-associated protein Cas8b1/Cst1</fullName>
    </submittedName>
</protein>
<reference evidence="2 3" key="1">
    <citation type="submission" date="2019-09" db="EMBL/GenBank/DDBJ databases">
        <authorList>
            <person name="Valk L.C."/>
        </authorList>
    </citation>
    <scope>NUCLEOTIDE SEQUENCE [LARGE SCALE GENOMIC DNA]</scope>
    <source>
        <strain evidence="2">GalUA</strain>
    </source>
</reference>
<dbReference type="InterPro" id="IPR019121">
    <property type="entry name" value="CRISPR-assoc_CXXC-CXXC_dom"/>
</dbReference>
<proteinExistence type="predicted"/>
<dbReference type="NCBIfam" id="TIGR01908">
    <property type="entry name" value="cas_CXXC_CXXC"/>
    <property type="match status" value="1"/>
</dbReference>
<accession>A0A7V7UDD2</accession>
<evidence type="ECO:0000313" key="3">
    <source>
        <dbReference type="Proteomes" id="UP000461768"/>
    </source>
</evidence>
<evidence type="ECO:0000313" key="2">
    <source>
        <dbReference type="EMBL" id="KAB1440241.1"/>
    </source>
</evidence>
<gene>
    <name evidence="2" type="primary">cas8a1</name>
    <name evidence="2" type="ORF">F7O84_07225</name>
</gene>
<organism evidence="2 3">
    <name type="scientific">Candidatus Galacturonatibacter soehngenii</name>
    <dbReference type="NCBI Taxonomy" id="2307010"/>
    <lineage>
        <taxon>Bacteria</taxon>
        <taxon>Bacillati</taxon>
        <taxon>Bacillota</taxon>
        <taxon>Clostridia</taxon>
        <taxon>Lachnospirales</taxon>
        <taxon>Lachnospiraceae</taxon>
        <taxon>Candidatus Galacturonatibacter</taxon>
    </lineage>
</organism>
<dbReference type="CDD" id="cd09754">
    <property type="entry name" value="Cas8a1_I-A"/>
    <property type="match status" value="1"/>
</dbReference>
<dbReference type="Pfam" id="PF09706">
    <property type="entry name" value="Cas_CXXC_CXXC"/>
    <property type="match status" value="1"/>
</dbReference>
<dbReference type="OrthoDB" id="5540852at2"/>
<feature type="domain" description="CRISPR-associated protein CXXC-CXXC" evidence="1">
    <location>
        <begin position="221"/>
        <end position="283"/>
    </location>
</feature>
<dbReference type="InterPro" id="IPR010180">
    <property type="entry name" value="CRISPR-assoc_prot_CXXC-CXXC"/>
</dbReference>
<keyword evidence="3" id="KW-1185">Reference proteome</keyword>
<reference evidence="2 3" key="2">
    <citation type="submission" date="2020-02" db="EMBL/GenBank/DDBJ databases">
        <title>Candidatus Galacturonibacter soehngenii shows hetero-acetogenic catabolism of galacturonic acid but lacks a canonical carbon monoxide dehydrogenase/acetyl-CoA synthase complex.</title>
        <authorList>
            <person name="Diender M."/>
            <person name="Stouten G.R."/>
            <person name="Petersen J.F."/>
            <person name="Nielsen P.H."/>
            <person name="Dueholm M.S."/>
            <person name="Pronk J.T."/>
            <person name="Van Loosdrecht M.C.M."/>
        </authorList>
    </citation>
    <scope>NUCLEOTIDE SEQUENCE [LARGE SCALE GENOMIC DNA]</scope>
    <source>
        <strain evidence="2">GalUA</strain>
    </source>
</reference>
<dbReference type="EMBL" id="WAGX01000004">
    <property type="protein sequence ID" value="KAB1440241.1"/>
    <property type="molecule type" value="Genomic_DNA"/>
</dbReference>
<evidence type="ECO:0000259" key="1">
    <source>
        <dbReference type="Pfam" id="PF09706"/>
    </source>
</evidence>
<dbReference type="Proteomes" id="UP000461768">
    <property type="component" value="Unassembled WGS sequence"/>
</dbReference>
<comment type="caution">
    <text evidence="2">The sequence shown here is derived from an EMBL/GenBank/DDBJ whole genome shotgun (WGS) entry which is preliminary data.</text>
</comment>
<dbReference type="AlphaFoldDB" id="A0A7V7UDD2"/>
<name>A0A7V7UDD2_9FIRM</name>